<evidence type="ECO:0000313" key="2">
    <source>
        <dbReference type="Proteomes" id="UP001597097"/>
    </source>
</evidence>
<evidence type="ECO:0000313" key="1">
    <source>
        <dbReference type="EMBL" id="MFD1547068.1"/>
    </source>
</evidence>
<sequence length="123" mass="13147">MTGYTLDAGALIAVERSDERIFRLLKRALDDGLEVRVPIAVVGQVWRGGPKQARLARLLRSVEVEGLTLDIAQRIGVRIGRCGHPDVIDVSVALCAEDHGQAVITSDPGDIAAVGPTLEIITI</sequence>
<protein>
    <submittedName>
        <fullName evidence="1">PIN domain-containing protein</fullName>
    </submittedName>
</protein>
<dbReference type="RefSeq" id="WP_219536525.1">
    <property type="nucleotide sequence ID" value="NZ_JAHKRM010000031.1"/>
</dbReference>
<accession>A0ABW4GX50</accession>
<name>A0ABW4GX50_9ACTN</name>
<dbReference type="Proteomes" id="UP001597097">
    <property type="component" value="Unassembled WGS sequence"/>
</dbReference>
<reference evidence="2" key="1">
    <citation type="journal article" date="2019" name="Int. J. Syst. Evol. Microbiol.">
        <title>The Global Catalogue of Microorganisms (GCM) 10K type strain sequencing project: providing services to taxonomists for standard genome sequencing and annotation.</title>
        <authorList>
            <consortium name="The Broad Institute Genomics Platform"/>
            <consortium name="The Broad Institute Genome Sequencing Center for Infectious Disease"/>
            <person name="Wu L."/>
            <person name="Ma J."/>
        </authorList>
    </citation>
    <scope>NUCLEOTIDE SEQUENCE [LARGE SCALE GENOMIC DNA]</scope>
    <source>
        <strain evidence="2">CGMCC 1.15399</strain>
    </source>
</reference>
<keyword evidence="2" id="KW-1185">Reference proteome</keyword>
<proteinExistence type="predicted"/>
<comment type="caution">
    <text evidence="1">The sequence shown here is derived from an EMBL/GenBank/DDBJ whole genome shotgun (WGS) entry which is preliminary data.</text>
</comment>
<gene>
    <name evidence="1" type="ORF">ACFSJ0_59220</name>
</gene>
<dbReference type="EMBL" id="JBHUCM010000070">
    <property type="protein sequence ID" value="MFD1547068.1"/>
    <property type="molecule type" value="Genomic_DNA"/>
</dbReference>
<organism evidence="1 2">
    <name type="scientific">Nonomuraea guangzhouensis</name>
    <dbReference type="NCBI Taxonomy" id="1291555"/>
    <lineage>
        <taxon>Bacteria</taxon>
        <taxon>Bacillati</taxon>
        <taxon>Actinomycetota</taxon>
        <taxon>Actinomycetes</taxon>
        <taxon>Streptosporangiales</taxon>
        <taxon>Streptosporangiaceae</taxon>
        <taxon>Nonomuraea</taxon>
    </lineage>
</organism>